<protein>
    <submittedName>
        <fullName evidence="6">Z804A protein</fullName>
    </submittedName>
</protein>
<keyword evidence="2" id="KW-0863">Zinc-finger</keyword>
<accession>A0A7K6EZA8</accession>
<feature type="region of interest" description="Disordered" evidence="4">
    <location>
        <begin position="673"/>
        <end position="700"/>
    </location>
</feature>
<evidence type="ECO:0000313" key="6">
    <source>
        <dbReference type="EMBL" id="NWV44027.1"/>
    </source>
</evidence>
<feature type="compositionally biased region" description="Basic and acidic residues" evidence="4">
    <location>
        <begin position="925"/>
        <end position="941"/>
    </location>
</feature>
<feature type="region of interest" description="Disordered" evidence="4">
    <location>
        <begin position="747"/>
        <end position="777"/>
    </location>
</feature>
<feature type="region of interest" description="Disordered" evidence="4">
    <location>
        <begin position="346"/>
        <end position="393"/>
    </location>
</feature>
<evidence type="ECO:0000256" key="2">
    <source>
        <dbReference type="ARBA" id="ARBA00022771"/>
    </source>
</evidence>
<dbReference type="AlphaFoldDB" id="A0A7K6EZA8"/>
<dbReference type="GO" id="GO:0008270">
    <property type="term" value="F:zinc ion binding"/>
    <property type="evidence" value="ECO:0007669"/>
    <property type="project" value="UniProtKB-KW"/>
</dbReference>
<keyword evidence="3" id="KW-0862">Zinc</keyword>
<feature type="region of interest" description="Disordered" evidence="4">
    <location>
        <begin position="793"/>
        <end position="882"/>
    </location>
</feature>
<dbReference type="InterPro" id="IPR013087">
    <property type="entry name" value="Znf_C2H2_type"/>
</dbReference>
<feature type="non-terminal residue" evidence="6">
    <location>
        <position position="1"/>
    </location>
</feature>
<proteinExistence type="predicted"/>
<feature type="region of interest" description="Disordered" evidence="4">
    <location>
        <begin position="252"/>
        <end position="302"/>
    </location>
</feature>
<gene>
    <name evidence="6" type="primary">Znf804a</name>
    <name evidence="6" type="ORF">GRAPIC_R06664</name>
</gene>
<dbReference type="PROSITE" id="PS00028">
    <property type="entry name" value="ZINC_FINGER_C2H2_1"/>
    <property type="match status" value="1"/>
</dbReference>
<feature type="domain" description="C2H2-type" evidence="5">
    <location>
        <begin position="22"/>
        <end position="44"/>
    </location>
</feature>
<dbReference type="SUPFAM" id="SSF57667">
    <property type="entry name" value="beta-beta-alpha zinc fingers"/>
    <property type="match status" value="1"/>
</dbReference>
<feature type="compositionally biased region" description="Low complexity" evidence="4">
    <location>
        <begin position="763"/>
        <end position="773"/>
    </location>
</feature>
<feature type="non-terminal residue" evidence="6">
    <location>
        <position position="1188"/>
    </location>
</feature>
<dbReference type="PANTHER" id="PTHR17614">
    <property type="entry name" value="ZINC FINGER-CONTAINING"/>
    <property type="match status" value="1"/>
</dbReference>
<keyword evidence="1" id="KW-0479">Metal-binding</keyword>
<evidence type="ECO:0000313" key="7">
    <source>
        <dbReference type="Proteomes" id="UP000575029"/>
    </source>
</evidence>
<dbReference type="PANTHER" id="PTHR17614:SF13">
    <property type="entry name" value="ZINC FINGER PROTEIN 804A"/>
    <property type="match status" value="1"/>
</dbReference>
<evidence type="ECO:0000256" key="4">
    <source>
        <dbReference type="SAM" id="MobiDB-lite"/>
    </source>
</evidence>
<sequence length="1188" mass="131600">DYAEKKNTIAKALEDLKANFYCELCDKQYYKHQEFDNHINSYDHAHKQRLKELKQREFARNVASKSRKDERKQEKALQRLHKLAELRKERTCAPGSGPMFKSTTVTVRDDCNDISKSAAVDSTKSQDFSCTLMHDAQNCKDVASDISSAPGDAGSHHSDSNKCGDQVQGAQGHRVGFSFAFPKKAAVKLESSAAVFYEFNDETSMEHGFSRRSRFVPGTCNLQSPSAAEIVVCPEEKHNGFPPLAEKCVDTAEAPEAQESKEPCSEESRVLESPAGAPAMSHSKQTVSSDSDGHGGDVSADLGDQALPLVADSAQVLPLDGSGNELQANRAPVQDLGEDCSSLQDVAEEDGKEGNSHPSASETEIKDLGVDAVVPSPSEEGSGAPKGKPDMYKRPCQPFVPVLSKYGSNILQWPSEMLIYTSTDPSISYSCNPLYFDFKSSRASDGQEKPKHQPNIPHLHHKTESNHILVSDFANKPTPECGDYEVEVNTNVCNYTIPLLSDVSLFRNCDFAKNQNKVSLDESFRIRKIEKYHISKNPLRQNTVIDEKHNKVWIKESNEKWLHKSRKRKRRRKLCHCHYHHCGDTTVAEMEMSPVTEKEITYRDENKYQHLQNNAEKCRHDAGNIWLTAGEVQQSHPKLGIENCPKRVMSASDHIHWDRGWCDFWSAKNSGQHHGCKGAHRKSKASSRRQAKQLTLSSRRHSLRHSRTCCSWKVRRSSCSPEHKCLGQCSEKGPSQNQPIKRGYSALTEEPEKPHRKRRQHTSSYSSSSDESSCGQTLSAEEYLREAHALGTYHKAKGKRRRRKARVHHVLLDRNANRETSEPSKENSANSTLSVLGDLVTQDNLEETNAHPKGDDAKDRDETMELEESKSPPETASPQQVLEDDKPMVCTAMESTPATLADATTSSGASAPEHSAPAAAAKQDAPQEGKKKENVNCRENQARYKVPVPSRHLEQAPPKSYLCHYELAESLPHEKMGEVAGEWVQCNPGIFSSPPPLPFKEAHVNSHTFLTTEQLIAPFPLPDQTLLFPADTHEKFKELPSEAFQQVMPQGVLSSKVKFAFAPPALQPPGSPLPPLPLQPPLCSTSVTTIHHTVLQQQQHAGTLKVLQPHQQFLSQVPALSRAPLPHVAVGPRLCPAGHAAFVAPPPLPLLPPSVLTAAPLPFPPLPHSVFPSLLAPHPAVIPLQPLF</sequence>
<evidence type="ECO:0000256" key="1">
    <source>
        <dbReference type="ARBA" id="ARBA00022723"/>
    </source>
</evidence>
<feature type="compositionally biased region" description="Basic and acidic residues" evidence="4">
    <location>
        <begin position="848"/>
        <end position="871"/>
    </location>
</feature>
<reference evidence="6 7" key="1">
    <citation type="submission" date="2019-09" db="EMBL/GenBank/DDBJ databases">
        <title>Bird 10,000 Genomes (B10K) Project - Family phase.</title>
        <authorList>
            <person name="Zhang G."/>
        </authorList>
    </citation>
    <scope>NUCLEOTIDE SEQUENCE [LARGE SCALE GENOMIC DNA]</scope>
    <source>
        <strain evidence="6">B10K-DU-029-50</strain>
        <tissue evidence="6">Heart</tissue>
    </source>
</reference>
<feature type="compositionally biased region" description="Basic residues" evidence="4">
    <location>
        <begin position="674"/>
        <end position="691"/>
    </location>
</feature>
<comment type="caution">
    <text evidence="6">The sequence shown here is derived from an EMBL/GenBank/DDBJ whole genome shotgun (WGS) entry which is preliminary data.</text>
</comment>
<dbReference type="EMBL" id="VZRM01008916">
    <property type="protein sequence ID" value="NWV44027.1"/>
    <property type="molecule type" value="Genomic_DNA"/>
</dbReference>
<dbReference type="InterPro" id="IPR052445">
    <property type="entry name" value="ZnF-G_patch_domain"/>
</dbReference>
<feature type="compositionally biased region" description="Low complexity" evidence="4">
    <location>
        <begin position="906"/>
        <end position="924"/>
    </location>
</feature>
<dbReference type="GO" id="GO:0005634">
    <property type="term" value="C:nucleus"/>
    <property type="evidence" value="ECO:0007669"/>
    <property type="project" value="TreeGrafter"/>
</dbReference>
<feature type="compositionally biased region" description="Basic and acidic residues" evidence="4">
    <location>
        <begin position="810"/>
        <end position="825"/>
    </location>
</feature>
<evidence type="ECO:0000256" key="3">
    <source>
        <dbReference type="ARBA" id="ARBA00022833"/>
    </source>
</evidence>
<dbReference type="InterPro" id="IPR036236">
    <property type="entry name" value="Znf_C2H2_sf"/>
</dbReference>
<feature type="region of interest" description="Disordered" evidence="4">
    <location>
        <begin position="146"/>
        <end position="167"/>
    </location>
</feature>
<feature type="compositionally biased region" description="Basic residues" evidence="4">
    <location>
        <begin position="794"/>
        <end position="809"/>
    </location>
</feature>
<feature type="compositionally biased region" description="Basic and acidic residues" evidence="4">
    <location>
        <begin position="258"/>
        <end position="270"/>
    </location>
</feature>
<organism evidence="6 7">
    <name type="scientific">Grantiella picta</name>
    <dbReference type="NCBI Taxonomy" id="266360"/>
    <lineage>
        <taxon>Eukaryota</taxon>
        <taxon>Metazoa</taxon>
        <taxon>Chordata</taxon>
        <taxon>Craniata</taxon>
        <taxon>Vertebrata</taxon>
        <taxon>Euteleostomi</taxon>
        <taxon>Archelosauria</taxon>
        <taxon>Archosauria</taxon>
        <taxon>Dinosauria</taxon>
        <taxon>Saurischia</taxon>
        <taxon>Theropoda</taxon>
        <taxon>Coelurosauria</taxon>
        <taxon>Aves</taxon>
        <taxon>Neognathae</taxon>
        <taxon>Neoaves</taxon>
        <taxon>Telluraves</taxon>
        <taxon>Australaves</taxon>
        <taxon>Passeriformes</taxon>
        <taxon>Meliphagoidea</taxon>
        <taxon>Meliphagidae</taxon>
        <taxon>Grantiella</taxon>
    </lineage>
</organism>
<name>A0A7K6EZA8_9PASS</name>
<dbReference type="Proteomes" id="UP000575029">
    <property type="component" value="Unassembled WGS sequence"/>
</dbReference>
<evidence type="ECO:0000259" key="5">
    <source>
        <dbReference type="PROSITE" id="PS00028"/>
    </source>
</evidence>
<feature type="region of interest" description="Disordered" evidence="4">
    <location>
        <begin position="900"/>
        <end position="941"/>
    </location>
</feature>
<keyword evidence="7" id="KW-1185">Reference proteome</keyword>